<evidence type="ECO:0000313" key="1">
    <source>
        <dbReference type="EMBL" id="GGB31673.1"/>
    </source>
</evidence>
<sequence length="603" mass="64878">MTTGDKTRPDGRVSSAETLELRKATRALRLHLDELPIDYDEQVPPDRFLTGLAFMLARNRYDCAESMIGSGFGGTVIGALARSLLTDGLRWLWIAQDPKNRRACLLGDLVEERSRLGGVLDSGTCPAVRRWLMPFPPIADLTGASRTWLDAPATPDEGALLDDLFSAVEGAPSSPGSENSTGIGVFVARAHAMLDLAGLRGAAMILAHAGHGNYLGQRSTLTEEGAPGFDLRPDHEALFMHTAAVGAFCVLVGGTAAAPDAWPHDVDQGSFLTTAAKLTEDVAEAAAVIHRVAARNKPRSQTAKPPAARKPTVLMPTVVMEDDEVLAERYDLGALMQDLEDACNVFCDVLNSMKPHTELPAELPIHVYLNFGASLSYVQTVFDTCDQMGASTISSFAARALLEEAARMNWRYNDPGLAPARAKQYFDEHRFMERKTIRTLAGRGINKKDALRLFSMPANVLVPPGADAIAKNREPLPSTASMLRNLGAGANDPGWFETAYGLLSQITHATPLGMLHNVRYIEGDSGEGQWVPNQLSGEMMALTLDVAALAGAQLVGTGGALMSDLSQDAKEIYFRLHAVAAEIHRRARLIHGLDLPTDPISSA</sequence>
<proteinExistence type="predicted"/>
<protein>
    <submittedName>
        <fullName evidence="1">Uncharacterized protein</fullName>
    </submittedName>
</protein>
<reference evidence="1" key="2">
    <citation type="submission" date="2020-09" db="EMBL/GenBank/DDBJ databases">
        <authorList>
            <person name="Sun Q."/>
            <person name="Zhou Y."/>
        </authorList>
    </citation>
    <scope>NUCLEOTIDE SEQUENCE</scope>
    <source>
        <strain evidence="1">CGMCC 1.15085</strain>
    </source>
</reference>
<dbReference type="EMBL" id="BMHI01000003">
    <property type="protein sequence ID" value="GGB31673.1"/>
    <property type="molecule type" value="Genomic_DNA"/>
</dbReference>
<accession>A0A916T5X6</accession>
<name>A0A916T5X6_9MICO</name>
<dbReference type="AlphaFoldDB" id="A0A916T5X6"/>
<reference evidence="1" key="1">
    <citation type="journal article" date="2014" name="Int. J. Syst. Evol. Microbiol.">
        <title>Complete genome sequence of Corynebacterium casei LMG S-19264T (=DSM 44701T), isolated from a smear-ripened cheese.</title>
        <authorList>
            <consortium name="US DOE Joint Genome Institute (JGI-PGF)"/>
            <person name="Walter F."/>
            <person name="Albersmeier A."/>
            <person name="Kalinowski J."/>
            <person name="Ruckert C."/>
        </authorList>
    </citation>
    <scope>NUCLEOTIDE SEQUENCE</scope>
    <source>
        <strain evidence="1">CGMCC 1.15085</strain>
    </source>
</reference>
<evidence type="ECO:0000313" key="2">
    <source>
        <dbReference type="Proteomes" id="UP000636793"/>
    </source>
</evidence>
<keyword evidence="2" id="KW-1185">Reference proteome</keyword>
<dbReference type="Proteomes" id="UP000636793">
    <property type="component" value="Unassembled WGS sequence"/>
</dbReference>
<dbReference type="RefSeq" id="WP_188837131.1">
    <property type="nucleotide sequence ID" value="NZ_BMHI01000003.1"/>
</dbReference>
<organism evidence="1 2">
    <name type="scientific">Flexivirga endophytica</name>
    <dbReference type="NCBI Taxonomy" id="1849103"/>
    <lineage>
        <taxon>Bacteria</taxon>
        <taxon>Bacillati</taxon>
        <taxon>Actinomycetota</taxon>
        <taxon>Actinomycetes</taxon>
        <taxon>Micrococcales</taxon>
        <taxon>Dermacoccaceae</taxon>
        <taxon>Flexivirga</taxon>
    </lineage>
</organism>
<gene>
    <name evidence="1" type="ORF">GCM10011492_22900</name>
</gene>
<comment type="caution">
    <text evidence="1">The sequence shown here is derived from an EMBL/GenBank/DDBJ whole genome shotgun (WGS) entry which is preliminary data.</text>
</comment>